<protein>
    <submittedName>
        <fullName evidence="1">Uncharacterized protein</fullName>
    </submittedName>
</protein>
<gene>
    <name evidence="1" type="ORF">SDC9_201349</name>
</gene>
<name>A0A645IZM0_9ZZZZ</name>
<organism evidence="1">
    <name type="scientific">bioreactor metagenome</name>
    <dbReference type="NCBI Taxonomy" id="1076179"/>
    <lineage>
        <taxon>unclassified sequences</taxon>
        <taxon>metagenomes</taxon>
        <taxon>ecological metagenomes</taxon>
    </lineage>
</organism>
<dbReference type="EMBL" id="VSSQ01121064">
    <property type="protein sequence ID" value="MPN53684.1"/>
    <property type="molecule type" value="Genomic_DNA"/>
</dbReference>
<accession>A0A645IZM0</accession>
<reference evidence="1" key="1">
    <citation type="submission" date="2019-08" db="EMBL/GenBank/DDBJ databases">
        <authorList>
            <person name="Kucharzyk K."/>
            <person name="Murdoch R.W."/>
            <person name="Higgins S."/>
            <person name="Loffler F."/>
        </authorList>
    </citation>
    <scope>NUCLEOTIDE SEQUENCE</scope>
</reference>
<dbReference type="AlphaFoldDB" id="A0A645IZM0"/>
<comment type="caution">
    <text evidence="1">The sequence shown here is derived from an EMBL/GenBank/DDBJ whole genome shotgun (WGS) entry which is preliminary data.</text>
</comment>
<sequence length="56" mass="6478">MGILCSCEIGLGETRHDRQFMFSDIQIQRNDDDIVILIGLDHLILRINHNREVITS</sequence>
<proteinExistence type="predicted"/>
<evidence type="ECO:0000313" key="1">
    <source>
        <dbReference type="EMBL" id="MPN53684.1"/>
    </source>
</evidence>